<dbReference type="PANTHER" id="PTHR11102:SF160">
    <property type="entry name" value="ERAD-ASSOCIATED E3 UBIQUITIN-PROTEIN LIGASE COMPONENT HRD3"/>
    <property type="match status" value="1"/>
</dbReference>
<dbReference type="OrthoDB" id="272077at2759"/>
<evidence type="ECO:0000313" key="4">
    <source>
        <dbReference type="Proteomes" id="UP000078512"/>
    </source>
</evidence>
<dbReference type="Proteomes" id="UP000078512">
    <property type="component" value="Unassembled WGS sequence"/>
</dbReference>
<dbReference type="Pfam" id="PF08238">
    <property type="entry name" value="Sel1"/>
    <property type="match status" value="5"/>
</dbReference>
<feature type="region of interest" description="Disordered" evidence="2">
    <location>
        <begin position="121"/>
        <end position="163"/>
    </location>
</feature>
<feature type="compositionally biased region" description="Low complexity" evidence="2">
    <location>
        <begin position="203"/>
        <end position="213"/>
    </location>
</feature>
<feature type="compositionally biased region" description="Low complexity" evidence="2">
    <location>
        <begin position="121"/>
        <end position="133"/>
    </location>
</feature>
<dbReference type="SMART" id="SM00671">
    <property type="entry name" value="SEL1"/>
    <property type="match status" value="5"/>
</dbReference>
<keyword evidence="4" id="KW-1185">Reference proteome</keyword>
<accession>A0A197JS74</accession>
<feature type="compositionally biased region" description="Pro residues" evidence="2">
    <location>
        <begin position="148"/>
        <end position="158"/>
    </location>
</feature>
<protein>
    <submittedName>
        <fullName evidence="3">HCP-like protein</fullName>
    </submittedName>
</protein>
<dbReference type="STRING" id="1314771.A0A197JS74"/>
<reference evidence="3 4" key="1">
    <citation type="submission" date="2016-05" db="EMBL/GenBank/DDBJ databases">
        <title>Genome sequencing reveals origins of a unique bacterial endosymbiosis in the earliest lineages of terrestrial Fungi.</title>
        <authorList>
            <consortium name="DOE Joint Genome Institute"/>
            <person name="Uehling J."/>
            <person name="Gryganskyi A."/>
            <person name="Hameed K."/>
            <person name="Tschaplinski T."/>
            <person name="Misztal P."/>
            <person name="Wu S."/>
            <person name="Desiro A."/>
            <person name="Vande Pol N."/>
            <person name="Du Z.-Y."/>
            <person name="Zienkiewicz A."/>
            <person name="Zienkiewicz K."/>
            <person name="Morin E."/>
            <person name="Tisserant E."/>
            <person name="Splivallo R."/>
            <person name="Hainaut M."/>
            <person name="Henrissat B."/>
            <person name="Ohm R."/>
            <person name="Kuo A."/>
            <person name="Yan J."/>
            <person name="Lipzen A."/>
            <person name="Nolan M."/>
            <person name="Labutti K."/>
            <person name="Barry K."/>
            <person name="Goldstein A."/>
            <person name="Labbe J."/>
            <person name="Schadt C."/>
            <person name="Tuskan G."/>
            <person name="Grigoriev I."/>
            <person name="Martin F."/>
            <person name="Vilgalys R."/>
            <person name="Bonito G."/>
        </authorList>
    </citation>
    <scope>NUCLEOTIDE SEQUENCE [LARGE SCALE GENOMIC DNA]</scope>
    <source>
        <strain evidence="3 4">AG-77</strain>
    </source>
</reference>
<proteinExistence type="inferred from homology"/>
<evidence type="ECO:0000256" key="1">
    <source>
        <dbReference type="ARBA" id="ARBA00038101"/>
    </source>
</evidence>
<dbReference type="AlphaFoldDB" id="A0A197JS74"/>
<sequence length="577" mass="63390">MSDENLVKETLALMASSTSREGVQAIRLASQNKTVDIATHKDTTTGQEVVLWSDIIMVFRDALYLQYGTKAIPFLKGPEFKVLDPLRIAAVPGATLEVVVDEDDDDNQVYGLTSTVSKRVTSSRGSASKSLKSPTKQKVTPQRSSKVPPTPTSPPPIPTTHSSAPQALLLDITPNISSVSSNETTSQGSFFSLLFSNPTKNLSSSPSSSSFYSKVTPEAPTVRQQRGIRVTSNASLETSSVESLAVATNSQATTNNQDQHNAALRNPQYGLVEEALANYNHIDVPEEALKRLEPHKYKNYARNPQCASDTPTDIQIASNTNQGRAPQEYGKLDEKEYGNPTKLKSTNETITWADQGDPEAQVALGNQYRHGSSDLKKDSRAAMDWYLKAAEQEYDLAQYSVGILYYLGEGVQQDYAMAEKWFRKAAAQEGEPVFPYMLGKLYEEGHGTHESPDEAQSWYLKAAARNYIPAQLALGSLLVSGQGGRIPEKDRNYSGAMDWYLKAAHLGDAQAHYEIGQMFEEGTGVVQDDLKARQWYTQAFAHGHTGAEERLKSLRLKPQAQVEPKSGTLKGLFGMFF</sequence>
<dbReference type="InterPro" id="IPR006597">
    <property type="entry name" value="Sel1-like"/>
</dbReference>
<dbReference type="InterPro" id="IPR011990">
    <property type="entry name" value="TPR-like_helical_dom_sf"/>
</dbReference>
<dbReference type="EMBL" id="KV442051">
    <property type="protein sequence ID" value="OAQ28127.1"/>
    <property type="molecule type" value="Genomic_DNA"/>
</dbReference>
<name>A0A197JS74_9FUNG</name>
<dbReference type="InterPro" id="IPR050767">
    <property type="entry name" value="Sel1_AlgK"/>
</dbReference>
<dbReference type="Gene3D" id="1.25.40.10">
    <property type="entry name" value="Tetratricopeptide repeat domain"/>
    <property type="match status" value="2"/>
</dbReference>
<comment type="similarity">
    <text evidence="1">Belongs to the sel-1 family.</text>
</comment>
<gene>
    <name evidence="3" type="ORF">K457DRAFT_20538</name>
</gene>
<feature type="region of interest" description="Disordered" evidence="2">
    <location>
        <begin position="202"/>
        <end position="226"/>
    </location>
</feature>
<evidence type="ECO:0000256" key="2">
    <source>
        <dbReference type="SAM" id="MobiDB-lite"/>
    </source>
</evidence>
<feature type="compositionally biased region" description="Polar residues" evidence="2">
    <location>
        <begin position="134"/>
        <end position="143"/>
    </location>
</feature>
<dbReference type="PANTHER" id="PTHR11102">
    <property type="entry name" value="SEL-1-LIKE PROTEIN"/>
    <property type="match status" value="1"/>
</dbReference>
<evidence type="ECO:0000313" key="3">
    <source>
        <dbReference type="EMBL" id="OAQ28127.1"/>
    </source>
</evidence>
<dbReference type="SUPFAM" id="SSF81901">
    <property type="entry name" value="HCP-like"/>
    <property type="match status" value="2"/>
</dbReference>
<organism evidence="3 4">
    <name type="scientific">Linnemannia elongata AG-77</name>
    <dbReference type="NCBI Taxonomy" id="1314771"/>
    <lineage>
        <taxon>Eukaryota</taxon>
        <taxon>Fungi</taxon>
        <taxon>Fungi incertae sedis</taxon>
        <taxon>Mucoromycota</taxon>
        <taxon>Mortierellomycotina</taxon>
        <taxon>Mortierellomycetes</taxon>
        <taxon>Mortierellales</taxon>
        <taxon>Mortierellaceae</taxon>
        <taxon>Linnemannia</taxon>
    </lineage>
</organism>